<evidence type="ECO:0008006" key="3">
    <source>
        <dbReference type="Google" id="ProtNLM"/>
    </source>
</evidence>
<dbReference type="Proteomes" id="UP001432075">
    <property type="component" value="Chromosome"/>
</dbReference>
<protein>
    <recommendedName>
        <fullName evidence="3">AAA+ ATPase domain-containing protein</fullName>
    </recommendedName>
</protein>
<dbReference type="EMBL" id="CP108057">
    <property type="protein sequence ID" value="WUO44413.1"/>
    <property type="molecule type" value="Genomic_DNA"/>
</dbReference>
<accession>A0ABZ1RCD5</accession>
<proteinExistence type="predicted"/>
<dbReference type="Gene3D" id="3.40.50.300">
    <property type="entry name" value="P-loop containing nucleotide triphosphate hydrolases"/>
    <property type="match status" value="1"/>
</dbReference>
<dbReference type="InterPro" id="IPR027417">
    <property type="entry name" value="P-loop_NTPase"/>
</dbReference>
<dbReference type="RefSeq" id="WP_008736253.1">
    <property type="nucleotide sequence ID" value="NZ_BMVE01000014.1"/>
</dbReference>
<organism evidence="1 2">
    <name type="scientific">Streptomyces goshikiensis</name>
    <dbReference type="NCBI Taxonomy" id="1942"/>
    <lineage>
        <taxon>Bacteria</taxon>
        <taxon>Bacillati</taxon>
        <taxon>Actinomycetota</taxon>
        <taxon>Actinomycetes</taxon>
        <taxon>Kitasatosporales</taxon>
        <taxon>Streptomycetaceae</taxon>
        <taxon>Streptomyces</taxon>
    </lineage>
</organism>
<name>A0ABZ1RCD5_9ACTN</name>
<reference evidence="1" key="1">
    <citation type="submission" date="2022-10" db="EMBL/GenBank/DDBJ databases">
        <title>The complete genomes of actinobacterial strains from the NBC collection.</title>
        <authorList>
            <person name="Joergensen T.S."/>
            <person name="Alvarez Arevalo M."/>
            <person name="Sterndorff E.B."/>
            <person name="Faurdal D."/>
            <person name="Vuksanovic O."/>
            <person name="Mourched A.-S."/>
            <person name="Charusanti P."/>
            <person name="Shaw S."/>
            <person name="Blin K."/>
            <person name="Weber T."/>
        </authorList>
    </citation>
    <scope>NUCLEOTIDE SEQUENCE</scope>
    <source>
        <strain evidence="1">NBC_00283</strain>
    </source>
</reference>
<dbReference type="SUPFAM" id="SSF52540">
    <property type="entry name" value="P-loop containing nucleoside triphosphate hydrolases"/>
    <property type="match status" value="1"/>
</dbReference>
<keyword evidence="2" id="KW-1185">Reference proteome</keyword>
<evidence type="ECO:0000313" key="2">
    <source>
        <dbReference type="Proteomes" id="UP001432075"/>
    </source>
</evidence>
<evidence type="ECO:0000313" key="1">
    <source>
        <dbReference type="EMBL" id="WUO44413.1"/>
    </source>
</evidence>
<sequence>MSKIALYGKPGAGKSTFASLLADELVKAGGEVATVKVAAPLYQLQLIVYEMAGVPLVDPTRQDGRLLNFLGTEMRRINPRSLTDVFAARVQELERTRPEALLVCDDLRGPDVDAVTALGFRLVEISAPAEVRALRKAGRGDLTAGDEQHPTEAQPLVDAWRRVRNAGSLEDLRGEAALLAGQVLR</sequence>
<gene>
    <name evidence="1" type="ORF">OHU17_00485</name>
</gene>